<dbReference type="Gene3D" id="2.60.120.460">
    <property type="entry name" value="YjbQ-like"/>
    <property type="match status" value="1"/>
</dbReference>
<dbReference type="PIRSF" id="PIRSF004681">
    <property type="entry name" value="UCP004681"/>
    <property type="match status" value="1"/>
</dbReference>
<dbReference type="STRING" id="1618443.UV73_C0003G0187"/>
<comment type="caution">
    <text evidence="2">The sequence shown here is derived from an EMBL/GenBank/DDBJ whole genome shotgun (WGS) entry which is preliminary data.</text>
</comment>
<gene>
    <name evidence="2" type="ORF">UV73_C0003G0187</name>
</gene>
<reference evidence="2 3" key="1">
    <citation type="journal article" date="2015" name="Nature">
        <title>rRNA introns, odd ribosomes, and small enigmatic genomes across a large radiation of phyla.</title>
        <authorList>
            <person name="Brown C.T."/>
            <person name="Hug L.A."/>
            <person name="Thomas B.C."/>
            <person name="Sharon I."/>
            <person name="Castelle C.J."/>
            <person name="Singh A."/>
            <person name="Wilkins M.J."/>
            <person name="Williams K.H."/>
            <person name="Banfield J.F."/>
        </authorList>
    </citation>
    <scope>NUCLEOTIDE SEQUENCE [LARGE SCALE GENOMIC DNA]</scope>
</reference>
<evidence type="ECO:0008006" key="4">
    <source>
        <dbReference type="Google" id="ProtNLM"/>
    </source>
</evidence>
<proteinExistence type="inferred from homology"/>
<dbReference type="PROSITE" id="PS01314">
    <property type="entry name" value="UPF0047"/>
    <property type="match status" value="1"/>
</dbReference>
<dbReference type="AlphaFoldDB" id="A0A0G1DK73"/>
<dbReference type="Pfam" id="PF01894">
    <property type="entry name" value="YjbQ"/>
    <property type="match status" value="1"/>
</dbReference>
<dbReference type="NCBIfam" id="TIGR00149">
    <property type="entry name" value="TIGR00149_YjbQ"/>
    <property type="match status" value="1"/>
</dbReference>
<evidence type="ECO:0000313" key="2">
    <source>
        <dbReference type="EMBL" id="KKS98245.1"/>
    </source>
</evidence>
<organism evidence="2 3">
    <name type="scientific">Candidatus Gottesmanbacteria bacterium GW2011_GWA2_43_14</name>
    <dbReference type="NCBI Taxonomy" id="1618443"/>
    <lineage>
        <taxon>Bacteria</taxon>
        <taxon>Candidatus Gottesmaniibacteriota</taxon>
    </lineage>
</organism>
<dbReference type="PANTHER" id="PTHR30615">
    <property type="entry name" value="UNCHARACTERIZED PROTEIN YJBQ-RELATED"/>
    <property type="match status" value="1"/>
</dbReference>
<comment type="similarity">
    <text evidence="1">Belongs to the UPF0047 family.</text>
</comment>
<sequence>MKNQFTVETRNPKQIVDITDRVNDKLQELKAGDGLVHLQVLHTTCALTTADLDPGTDRDYLEAIEKMFPEGNWIHPHNPAHVGDHIMSSLIGPSVVLTVGNGELVLGTWQRVVLVELSGPRPRKITLTFIRTS</sequence>
<dbReference type="SUPFAM" id="SSF111038">
    <property type="entry name" value="YjbQ-like"/>
    <property type="match status" value="1"/>
</dbReference>
<accession>A0A0G1DK73</accession>
<dbReference type="EMBL" id="LCFP01000003">
    <property type="protein sequence ID" value="KKS98245.1"/>
    <property type="molecule type" value="Genomic_DNA"/>
</dbReference>
<name>A0A0G1DK73_9BACT</name>
<protein>
    <recommendedName>
        <fullName evidence="4">YjbQ family protein</fullName>
    </recommendedName>
</protein>
<dbReference type="PANTHER" id="PTHR30615:SF8">
    <property type="entry name" value="UPF0047 PROTEIN C4A8.02C"/>
    <property type="match status" value="1"/>
</dbReference>
<dbReference type="InterPro" id="IPR035917">
    <property type="entry name" value="YjbQ-like_sf"/>
</dbReference>
<evidence type="ECO:0000313" key="3">
    <source>
        <dbReference type="Proteomes" id="UP000034894"/>
    </source>
</evidence>
<dbReference type="Proteomes" id="UP000034894">
    <property type="component" value="Unassembled WGS sequence"/>
</dbReference>
<evidence type="ECO:0000256" key="1">
    <source>
        <dbReference type="ARBA" id="ARBA00005534"/>
    </source>
</evidence>
<dbReference type="InterPro" id="IPR001602">
    <property type="entry name" value="UPF0047_YjbQ-like"/>
</dbReference>